<name>A0A9W4D6P7_9CYAN</name>
<dbReference type="AlphaFoldDB" id="A0A9W4D6P7"/>
<dbReference type="RefSeq" id="WP_254173978.1">
    <property type="nucleotide sequence ID" value="NZ_LR882967.1"/>
</dbReference>
<dbReference type="EMBL" id="LR882967">
    <property type="protein sequence ID" value="CAD5954275.1"/>
    <property type="molecule type" value="Genomic_DNA"/>
</dbReference>
<evidence type="ECO:0000256" key="2">
    <source>
        <dbReference type="SAM" id="SignalP"/>
    </source>
</evidence>
<gene>
    <name evidence="4" type="ORF">NO713_02777</name>
</gene>
<evidence type="ECO:0000313" key="4">
    <source>
        <dbReference type="EMBL" id="CAD5954275.1"/>
    </source>
</evidence>
<dbReference type="InterPro" id="IPR013424">
    <property type="entry name" value="Ice-binding_C"/>
</dbReference>
<keyword evidence="2" id="KW-0732">Signal</keyword>
<feature type="compositionally biased region" description="Low complexity" evidence="1">
    <location>
        <begin position="58"/>
        <end position="76"/>
    </location>
</feature>
<feature type="chain" id="PRO_5040744201" description="Ice-binding protein C-terminal domain-containing protein" evidence="2">
    <location>
        <begin position="30"/>
        <end position="285"/>
    </location>
</feature>
<evidence type="ECO:0000313" key="5">
    <source>
        <dbReference type="Proteomes" id="UP001153719"/>
    </source>
</evidence>
<sequence>MKTTLSTIIGSALLATGMAVSFVAAPAYAGPGNGQGQGQQQTQDQQQTQGQGQGQGQGQQQTQDQQQTQGQGQGNQNLPPVTDDASAFQLFDTKTFGFSNILTENTAGDSIVNQFQFNVSKISDNNVLFQFENLGPAASFISQITFSNASNLLTFISGASNFNSGVVQFGQDNGNLAQSNNIEDWDKNNIFGFSTTASGSGNNGIDAGEKLGLLFEGNFASVIESLTNKEFQIGMHVQGLDGGGSDAFVSGDPKPPVKDVPEPATLVGLGLAFGGMLASRRRKSH</sequence>
<evidence type="ECO:0000259" key="3">
    <source>
        <dbReference type="Pfam" id="PF07589"/>
    </source>
</evidence>
<proteinExistence type="predicted"/>
<dbReference type="Proteomes" id="UP001153719">
    <property type="component" value="Chromosome"/>
</dbReference>
<accession>A0A9W4D6P7</accession>
<evidence type="ECO:0000256" key="1">
    <source>
        <dbReference type="SAM" id="MobiDB-lite"/>
    </source>
</evidence>
<feature type="region of interest" description="Disordered" evidence="1">
    <location>
        <begin position="31"/>
        <end position="83"/>
    </location>
</feature>
<organism evidence="4 5">
    <name type="scientific">Planktothrix pseudagardhii</name>
    <dbReference type="NCBI Taxonomy" id="132604"/>
    <lineage>
        <taxon>Bacteria</taxon>
        <taxon>Bacillati</taxon>
        <taxon>Cyanobacteriota</taxon>
        <taxon>Cyanophyceae</taxon>
        <taxon>Oscillatoriophycideae</taxon>
        <taxon>Oscillatoriales</taxon>
        <taxon>Microcoleaceae</taxon>
        <taxon>Planktothrix</taxon>
    </lineage>
</organism>
<dbReference type="NCBIfam" id="TIGR02595">
    <property type="entry name" value="PEP_CTERM"/>
    <property type="match status" value="1"/>
</dbReference>
<feature type="domain" description="Ice-binding protein C-terminal" evidence="3">
    <location>
        <begin position="259"/>
        <end position="282"/>
    </location>
</feature>
<feature type="compositionally biased region" description="Low complexity" evidence="1">
    <location>
        <begin position="38"/>
        <end position="50"/>
    </location>
</feature>
<dbReference type="Pfam" id="PF07589">
    <property type="entry name" value="PEP-CTERM"/>
    <property type="match status" value="1"/>
</dbReference>
<dbReference type="KEGG" id="ppsu:NO713_02777"/>
<feature type="signal peptide" evidence="2">
    <location>
        <begin position="1"/>
        <end position="29"/>
    </location>
</feature>
<keyword evidence="5" id="KW-1185">Reference proteome</keyword>
<reference evidence="4" key="1">
    <citation type="submission" date="2020-09" db="EMBL/GenBank/DDBJ databases">
        <authorList>
            <person name="Blom J."/>
        </authorList>
    </citation>
    <scope>NUCLEOTIDE SEQUENCE</scope>
    <source>
        <strain evidence="4">No.713</strain>
    </source>
</reference>
<protein>
    <recommendedName>
        <fullName evidence="3">Ice-binding protein C-terminal domain-containing protein</fullName>
    </recommendedName>
</protein>